<sequence length="164" mass="19110">MYSLPISLNQNAEGSSDSNPIVLHGTKSIDFERLLTVAYPKKSPQHDLTTVEEWSSVLKLTFKWQFDDIRDLAVEQLKQEDVASLVEQNVLARVYQMEEWLMQARVKFCLKKKCPTVKEARELGIDESTILSRTLFSIRGNTFDWDHMNEHHIHRYLAVEVRSM</sequence>
<dbReference type="HOGENOM" id="CLU_047592_8_0_1"/>
<name>M2R2Q0_CERS8</name>
<keyword evidence="2" id="KW-1185">Reference proteome</keyword>
<proteinExistence type="predicted"/>
<dbReference type="AlphaFoldDB" id="M2R2Q0"/>
<reference evidence="1 2" key="1">
    <citation type="journal article" date="2012" name="Proc. Natl. Acad. Sci. U.S.A.">
        <title>Comparative genomics of Ceriporiopsis subvermispora and Phanerochaete chrysosporium provide insight into selective ligninolysis.</title>
        <authorList>
            <person name="Fernandez-Fueyo E."/>
            <person name="Ruiz-Duenas F.J."/>
            <person name="Ferreira P."/>
            <person name="Floudas D."/>
            <person name="Hibbett D.S."/>
            <person name="Canessa P."/>
            <person name="Larrondo L.F."/>
            <person name="James T.Y."/>
            <person name="Seelenfreund D."/>
            <person name="Lobos S."/>
            <person name="Polanco R."/>
            <person name="Tello M."/>
            <person name="Honda Y."/>
            <person name="Watanabe T."/>
            <person name="Watanabe T."/>
            <person name="Ryu J.S."/>
            <person name="Kubicek C.P."/>
            <person name="Schmoll M."/>
            <person name="Gaskell J."/>
            <person name="Hammel K.E."/>
            <person name="St John F.J."/>
            <person name="Vanden Wymelenberg A."/>
            <person name="Sabat G."/>
            <person name="Splinter BonDurant S."/>
            <person name="Syed K."/>
            <person name="Yadav J.S."/>
            <person name="Doddapaneni H."/>
            <person name="Subramanian V."/>
            <person name="Lavin J.L."/>
            <person name="Oguiza J.A."/>
            <person name="Perez G."/>
            <person name="Pisabarro A.G."/>
            <person name="Ramirez L."/>
            <person name="Santoyo F."/>
            <person name="Master E."/>
            <person name="Coutinho P.M."/>
            <person name="Henrissat B."/>
            <person name="Lombard V."/>
            <person name="Magnuson J.K."/>
            <person name="Kuees U."/>
            <person name="Hori C."/>
            <person name="Igarashi K."/>
            <person name="Samejima M."/>
            <person name="Held B.W."/>
            <person name="Barry K.W."/>
            <person name="LaButti K.M."/>
            <person name="Lapidus A."/>
            <person name="Lindquist E.A."/>
            <person name="Lucas S.M."/>
            <person name="Riley R."/>
            <person name="Salamov A.A."/>
            <person name="Hoffmeister D."/>
            <person name="Schwenk D."/>
            <person name="Hadar Y."/>
            <person name="Yarden O."/>
            <person name="de Vries R.P."/>
            <person name="Wiebenga A."/>
            <person name="Stenlid J."/>
            <person name="Eastwood D."/>
            <person name="Grigoriev I.V."/>
            <person name="Berka R.M."/>
            <person name="Blanchette R.A."/>
            <person name="Kersten P."/>
            <person name="Martinez A.T."/>
            <person name="Vicuna R."/>
            <person name="Cullen D."/>
        </authorList>
    </citation>
    <scope>NUCLEOTIDE SEQUENCE [LARGE SCALE GENOMIC DNA]</scope>
    <source>
        <strain evidence="1 2">B</strain>
    </source>
</reference>
<organism evidence="1 2">
    <name type="scientific">Ceriporiopsis subvermispora (strain B)</name>
    <name type="common">White-rot fungus</name>
    <name type="synonym">Gelatoporia subvermispora</name>
    <dbReference type="NCBI Taxonomy" id="914234"/>
    <lineage>
        <taxon>Eukaryota</taxon>
        <taxon>Fungi</taxon>
        <taxon>Dikarya</taxon>
        <taxon>Basidiomycota</taxon>
        <taxon>Agaricomycotina</taxon>
        <taxon>Agaricomycetes</taxon>
        <taxon>Polyporales</taxon>
        <taxon>Gelatoporiaceae</taxon>
        <taxon>Gelatoporia</taxon>
    </lineage>
</organism>
<dbReference type="Proteomes" id="UP000016930">
    <property type="component" value="Unassembled WGS sequence"/>
</dbReference>
<gene>
    <name evidence="1" type="ORF">CERSUDRAFT_160750</name>
</gene>
<protein>
    <recommendedName>
        <fullName evidence="3">BTB domain-containing protein</fullName>
    </recommendedName>
</protein>
<dbReference type="OrthoDB" id="3248190at2759"/>
<evidence type="ECO:0000313" key="1">
    <source>
        <dbReference type="EMBL" id="EMD33181.1"/>
    </source>
</evidence>
<evidence type="ECO:0008006" key="3">
    <source>
        <dbReference type="Google" id="ProtNLM"/>
    </source>
</evidence>
<evidence type="ECO:0000313" key="2">
    <source>
        <dbReference type="Proteomes" id="UP000016930"/>
    </source>
</evidence>
<accession>M2R2Q0</accession>
<dbReference type="STRING" id="914234.M2R2Q0"/>
<dbReference type="EMBL" id="KB445807">
    <property type="protein sequence ID" value="EMD33181.1"/>
    <property type="molecule type" value="Genomic_DNA"/>
</dbReference>